<organism evidence="14 16">
    <name type="scientific">Dracunculus medinensis</name>
    <name type="common">Guinea worm</name>
    <dbReference type="NCBI Taxonomy" id="318479"/>
    <lineage>
        <taxon>Eukaryota</taxon>
        <taxon>Metazoa</taxon>
        <taxon>Ecdysozoa</taxon>
        <taxon>Nematoda</taxon>
        <taxon>Chromadorea</taxon>
        <taxon>Rhabditida</taxon>
        <taxon>Spirurina</taxon>
        <taxon>Dracunculoidea</taxon>
        <taxon>Dracunculidae</taxon>
        <taxon>Dracunculus</taxon>
    </lineage>
</organism>
<dbReference type="GO" id="GO:0048812">
    <property type="term" value="P:neuron projection morphogenesis"/>
    <property type="evidence" value="ECO:0007669"/>
    <property type="project" value="TreeGrafter"/>
</dbReference>
<evidence type="ECO:0000313" key="14">
    <source>
        <dbReference type="Proteomes" id="UP000038040"/>
    </source>
</evidence>
<reference evidence="16" key="1">
    <citation type="submission" date="2017-02" db="UniProtKB">
        <authorList>
            <consortium name="WormBaseParasite"/>
        </authorList>
    </citation>
    <scope>IDENTIFICATION</scope>
</reference>
<gene>
    <name evidence="13" type="ORF">DME_LOCUS2050</name>
</gene>
<dbReference type="SMART" id="SM00326">
    <property type="entry name" value="SH3"/>
    <property type="match status" value="1"/>
</dbReference>
<evidence type="ECO:0000256" key="5">
    <source>
        <dbReference type="ARBA" id="ARBA00023054"/>
    </source>
</evidence>
<keyword evidence="15" id="KW-1185">Reference proteome</keyword>
<evidence type="ECO:0000256" key="2">
    <source>
        <dbReference type="ARBA" id="ARBA00011039"/>
    </source>
</evidence>
<keyword evidence="7" id="KW-0206">Cytoskeleton</keyword>
<dbReference type="InterPro" id="IPR029006">
    <property type="entry name" value="ADF-H/Gelsolin-like_dom_sf"/>
</dbReference>
<evidence type="ECO:0000259" key="12">
    <source>
        <dbReference type="PROSITE" id="PS51263"/>
    </source>
</evidence>
<dbReference type="PROSITE" id="PS51263">
    <property type="entry name" value="ADF_H"/>
    <property type="match status" value="1"/>
</dbReference>
<proteinExistence type="inferred from homology"/>
<feature type="domain" description="ADF-H" evidence="12">
    <location>
        <begin position="4"/>
        <end position="131"/>
    </location>
</feature>
<dbReference type="PROSITE" id="PS50002">
    <property type="entry name" value="SH3"/>
    <property type="match status" value="1"/>
</dbReference>
<dbReference type="Gene3D" id="3.40.20.10">
    <property type="entry name" value="Severin"/>
    <property type="match status" value="1"/>
</dbReference>
<dbReference type="GO" id="GO:0030833">
    <property type="term" value="P:regulation of actin filament polymerization"/>
    <property type="evidence" value="ECO:0007669"/>
    <property type="project" value="TreeGrafter"/>
</dbReference>
<feature type="domain" description="SH3" evidence="11">
    <location>
        <begin position="309"/>
        <end position="366"/>
    </location>
</feature>
<dbReference type="GO" id="GO:0098974">
    <property type="term" value="P:postsynaptic actin cytoskeleton organization"/>
    <property type="evidence" value="ECO:0007669"/>
    <property type="project" value="TreeGrafter"/>
</dbReference>
<dbReference type="EMBL" id="UYYG01000043">
    <property type="protein sequence ID" value="VDN52077.1"/>
    <property type="molecule type" value="Genomic_DNA"/>
</dbReference>
<evidence type="ECO:0000256" key="8">
    <source>
        <dbReference type="PROSITE-ProRule" id="PRU00192"/>
    </source>
</evidence>
<feature type="region of interest" description="Disordered" evidence="10">
    <location>
        <begin position="287"/>
        <end position="307"/>
    </location>
</feature>
<dbReference type="GO" id="GO:0045773">
    <property type="term" value="P:positive regulation of axon extension"/>
    <property type="evidence" value="ECO:0007669"/>
    <property type="project" value="TreeGrafter"/>
</dbReference>
<evidence type="ECO:0000313" key="16">
    <source>
        <dbReference type="WBParaSite" id="DME_0000792501-mRNA-1"/>
    </source>
</evidence>
<dbReference type="GO" id="GO:0030027">
    <property type="term" value="C:lamellipodium"/>
    <property type="evidence" value="ECO:0007669"/>
    <property type="project" value="TreeGrafter"/>
</dbReference>
<keyword evidence="5 9" id="KW-0175">Coiled coil</keyword>
<dbReference type="Proteomes" id="UP000038040">
    <property type="component" value="Unplaced"/>
</dbReference>
<dbReference type="Proteomes" id="UP000274756">
    <property type="component" value="Unassembled WGS sequence"/>
</dbReference>
<dbReference type="WBParaSite" id="DME_0000792501-mRNA-1">
    <property type="protein sequence ID" value="DME_0000792501-mRNA-1"/>
    <property type="gene ID" value="DME_0000792501"/>
</dbReference>
<dbReference type="GO" id="GO:0005884">
    <property type="term" value="C:actin filament"/>
    <property type="evidence" value="ECO:0007669"/>
    <property type="project" value="TreeGrafter"/>
</dbReference>
<dbReference type="InterPro" id="IPR001452">
    <property type="entry name" value="SH3_domain"/>
</dbReference>
<dbReference type="Pfam" id="PF14604">
    <property type="entry name" value="SH3_9"/>
    <property type="match status" value="1"/>
</dbReference>
<dbReference type="GO" id="GO:0030864">
    <property type="term" value="C:cortical actin cytoskeleton"/>
    <property type="evidence" value="ECO:0007669"/>
    <property type="project" value="TreeGrafter"/>
</dbReference>
<dbReference type="GO" id="GO:0030427">
    <property type="term" value="C:site of polarized growth"/>
    <property type="evidence" value="ECO:0007669"/>
    <property type="project" value="TreeGrafter"/>
</dbReference>
<dbReference type="InterPro" id="IPR002108">
    <property type="entry name" value="ADF-H"/>
</dbReference>
<dbReference type="SUPFAM" id="SSF55753">
    <property type="entry name" value="Actin depolymerizing proteins"/>
    <property type="match status" value="1"/>
</dbReference>
<dbReference type="PANTHER" id="PTHR10829:SF25">
    <property type="entry name" value="DREBRIN-LIKE PROTEIN"/>
    <property type="match status" value="1"/>
</dbReference>
<keyword evidence="6" id="KW-0009">Actin-binding</keyword>
<protein>
    <submittedName>
        <fullName evidence="16">Drebrin-like protein</fullName>
    </submittedName>
</protein>
<evidence type="ECO:0000256" key="3">
    <source>
        <dbReference type="ARBA" id="ARBA00022443"/>
    </source>
</evidence>
<dbReference type="GO" id="GO:0014069">
    <property type="term" value="C:postsynaptic density"/>
    <property type="evidence" value="ECO:0007669"/>
    <property type="project" value="TreeGrafter"/>
</dbReference>
<keyword evidence="4" id="KW-0963">Cytoplasm</keyword>
<dbReference type="InterPro" id="IPR035717">
    <property type="entry name" value="Drebrin-like_SH3"/>
</dbReference>
<dbReference type="OrthoDB" id="5971719at2759"/>
<sequence length="366" mass="41549">MTLNLCNHEKDIKSAYQTVIRCPENWLILDYEGNSNVLKVADGGDGGLEELVNNFTIGKLQYGIISMRINAASPQSKIIMIQWSGGVPASGLAYTANHANDLKRFLRGIHVVINATSDDDVDYDSILRILNKLPGVNDQIVADQIDSRQAAVGSVYSPVKPQRDFDVSDREEFWKRADEEETSRRIEERQRENAKNAIATEENNKLSREIHERFHWNEDHIKNERGMKHEIMKLWCRRSTSTSSKNVQDYEDFGEDASTNIVGNPGDGNMGKQIRNEISNKLDNIYSENHRSTGDSSDSQMDHKNNTSGYQINQNLIANYADETEITFDPDDIISEIEQIDEGWWRGRGPDGRYGLFPANYVAMLN</sequence>
<dbReference type="GO" id="GO:0045211">
    <property type="term" value="C:postsynaptic membrane"/>
    <property type="evidence" value="ECO:0007669"/>
    <property type="project" value="TreeGrafter"/>
</dbReference>
<dbReference type="STRING" id="318479.A0A0N4UJS3"/>
<name>A0A0N4UJS3_DRAME</name>
<evidence type="ECO:0000256" key="1">
    <source>
        <dbReference type="ARBA" id="ARBA00004245"/>
    </source>
</evidence>
<dbReference type="CDD" id="cd11960">
    <property type="entry name" value="SH3_Abp1_eu"/>
    <property type="match status" value="1"/>
</dbReference>
<dbReference type="Gene3D" id="2.30.30.40">
    <property type="entry name" value="SH3 Domains"/>
    <property type="match status" value="1"/>
</dbReference>
<evidence type="ECO:0000259" key="11">
    <source>
        <dbReference type="PROSITE" id="PS50002"/>
    </source>
</evidence>
<dbReference type="AlphaFoldDB" id="A0A0N4UJS3"/>
<comment type="subcellular location">
    <subcellularLocation>
        <location evidence="1">Cytoplasm</location>
        <location evidence="1">Cytoskeleton</location>
    </subcellularLocation>
</comment>
<dbReference type="GO" id="GO:0051015">
    <property type="term" value="F:actin filament binding"/>
    <property type="evidence" value="ECO:0007669"/>
    <property type="project" value="TreeGrafter"/>
</dbReference>
<dbReference type="Pfam" id="PF00241">
    <property type="entry name" value="Cofilin_ADF"/>
    <property type="match status" value="1"/>
</dbReference>
<dbReference type="PANTHER" id="PTHR10829">
    <property type="entry name" value="CORTACTIN AND DREBRIN"/>
    <property type="match status" value="1"/>
</dbReference>
<dbReference type="GO" id="GO:0030425">
    <property type="term" value="C:dendrite"/>
    <property type="evidence" value="ECO:0007669"/>
    <property type="project" value="TreeGrafter"/>
</dbReference>
<evidence type="ECO:0000313" key="15">
    <source>
        <dbReference type="Proteomes" id="UP000274756"/>
    </source>
</evidence>
<dbReference type="SUPFAM" id="SSF50044">
    <property type="entry name" value="SH3-domain"/>
    <property type="match status" value="1"/>
</dbReference>
<dbReference type="FunFam" id="2.30.30.40:FF:000046">
    <property type="entry name" value="Drebrin-like protein isoform B"/>
    <property type="match status" value="1"/>
</dbReference>
<evidence type="ECO:0000256" key="9">
    <source>
        <dbReference type="SAM" id="Coils"/>
    </source>
</evidence>
<evidence type="ECO:0000256" key="6">
    <source>
        <dbReference type="ARBA" id="ARBA00023203"/>
    </source>
</evidence>
<feature type="coiled-coil region" evidence="9">
    <location>
        <begin position="177"/>
        <end position="209"/>
    </location>
</feature>
<evidence type="ECO:0000256" key="10">
    <source>
        <dbReference type="SAM" id="MobiDB-lite"/>
    </source>
</evidence>
<evidence type="ECO:0000256" key="4">
    <source>
        <dbReference type="ARBA" id="ARBA00022490"/>
    </source>
</evidence>
<dbReference type="SMART" id="SM00102">
    <property type="entry name" value="ADF"/>
    <property type="match status" value="1"/>
</dbReference>
<keyword evidence="3 8" id="KW-0728">SH3 domain</keyword>
<evidence type="ECO:0000256" key="7">
    <source>
        <dbReference type="ARBA" id="ARBA00023212"/>
    </source>
</evidence>
<accession>A0A0N4UJS3</accession>
<reference evidence="13 15" key="2">
    <citation type="submission" date="2018-11" db="EMBL/GenBank/DDBJ databases">
        <authorList>
            <consortium name="Pathogen Informatics"/>
        </authorList>
    </citation>
    <scope>NUCLEOTIDE SEQUENCE [LARGE SCALE GENOMIC DNA]</scope>
</reference>
<comment type="similarity">
    <text evidence="2">Belongs to the ABP1 family.</text>
</comment>
<dbReference type="InterPro" id="IPR036028">
    <property type="entry name" value="SH3-like_dom_sf"/>
</dbReference>
<evidence type="ECO:0000313" key="13">
    <source>
        <dbReference type="EMBL" id="VDN52077.1"/>
    </source>
</evidence>